<feature type="compositionally biased region" description="Basic and acidic residues" evidence="3">
    <location>
        <begin position="8"/>
        <end position="17"/>
    </location>
</feature>
<dbReference type="Pfam" id="PF14672">
    <property type="entry name" value="LCE"/>
    <property type="match status" value="1"/>
</dbReference>
<sequence>MGLGSWDVSRDPWRELGQEGLGGQIPRGRCNGHHHLSQEPRGWQEAVLSCPGPGSHLRAESKARIKGPWGQSTSIHSSPEVLTTLCCVCTGDPPTKMSCQQNQQQCQPPPKCAPKCPTPKCPPKCPPVSSCCGVSSGGCCGSSSGSCCGSSSGGCCSSGCGGCCLSHHRRRRSHHCRPHRSDCCSHPSGGSGCCGEGSGQSSGGGCC</sequence>
<evidence type="ECO:0000313" key="4">
    <source>
        <dbReference type="EMBL" id="KAB0360416.1"/>
    </source>
</evidence>
<name>A0A5N3WJG6_MUNMU</name>
<feature type="region of interest" description="Disordered" evidence="3">
    <location>
        <begin position="1"/>
        <end position="26"/>
    </location>
</feature>
<evidence type="ECO:0000256" key="1">
    <source>
        <dbReference type="ARBA" id="ARBA00006189"/>
    </source>
</evidence>
<comment type="caution">
    <text evidence="4">The sequence shown here is derived from an EMBL/GenBank/DDBJ whole genome shotgun (WGS) entry which is preliminary data.</text>
</comment>
<gene>
    <name evidence="4" type="ORF">FD754_004572</name>
</gene>
<reference evidence="4 5" key="1">
    <citation type="submission" date="2019-06" db="EMBL/GenBank/DDBJ databases">
        <title>Discovery of a novel chromosome fission-fusion reversal in muntjac.</title>
        <authorList>
            <person name="Mudd A.B."/>
            <person name="Bredeson J.V."/>
            <person name="Baum R."/>
            <person name="Hockemeyer D."/>
            <person name="Rokhsar D.S."/>
        </authorList>
    </citation>
    <scope>NUCLEOTIDE SEQUENCE [LARGE SCALE GENOMIC DNA]</scope>
    <source>
        <strain evidence="4">UTSW_UCB_Mm</strain>
        <tissue evidence="4">Fibroblast cell line</tissue>
    </source>
</reference>
<feature type="compositionally biased region" description="Gly residues" evidence="3">
    <location>
        <begin position="189"/>
        <end position="207"/>
    </location>
</feature>
<proteinExistence type="inferred from homology"/>
<evidence type="ECO:0008006" key="6">
    <source>
        <dbReference type="Google" id="ProtNLM"/>
    </source>
</evidence>
<dbReference type="EMBL" id="VCEA01000001">
    <property type="protein sequence ID" value="KAB0360416.1"/>
    <property type="molecule type" value="Genomic_DNA"/>
</dbReference>
<dbReference type="Proteomes" id="UP000326458">
    <property type="component" value="Unassembled WGS sequence"/>
</dbReference>
<feature type="region of interest" description="Disordered" evidence="3">
    <location>
        <begin position="187"/>
        <end position="207"/>
    </location>
</feature>
<keyword evidence="5" id="KW-1185">Reference proteome</keyword>
<evidence type="ECO:0000256" key="2">
    <source>
        <dbReference type="ARBA" id="ARBA00023249"/>
    </source>
</evidence>
<dbReference type="GO" id="GO:0031424">
    <property type="term" value="P:keratinization"/>
    <property type="evidence" value="ECO:0007669"/>
    <property type="project" value="UniProtKB-KW"/>
</dbReference>
<keyword evidence="2" id="KW-0417">Keratinization</keyword>
<comment type="similarity">
    <text evidence="1">Belongs to the LCE family.</text>
</comment>
<organism evidence="4 5">
    <name type="scientific">Muntiacus muntjak</name>
    <name type="common">Barking deer</name>
    <name type="synonym">Indian muntjac</name>
    <dbReference type="NCBI Taxonomy" id="9888"/>
    <lineage>
        <taxon>Eukaryota</taxon>
        <taxon>Metazoa</taxon>
        <taxon>Chordata</taxon>
        <taxon>Craniata</taxon>
        <taxon>Vertebrata</taxon>
        <taxon>Euteleostomi</taxon>
        <taxon>Mammalia</taxon>
        <taxon>Eutheria</taxon>
        <taxon>Laurasiatheria</taxon>
        <taxon>Artiodactyla</taxon>
        <taxon>Ruminantia</taxon>
        <taxon>Pecora</taxon>
        <taxon>Cervidae</taxon>
        <taxon>Muntiacinae</taxon>
        <taxon>Muntiacus</taxon>
    </lineage>
</organism>
<evidence type="ECO:0000256" key="3">
    <source>
        <dbReference type="SAM" id="MobiDB-lite"/>
    </source>
</evidence>
<accession>A0A5N3WJG6</accession>
<protein>
    <recommendedName>
        <fullName evidence="6">IGFBP N-terminal domain-containing protein</fullName>
    </recommendedName>
</protein>
<evidence type="ECO:0000313" key="5">
    <source>
        <dbReference type="Proteomes" id="UP000326458"/>
    </source>
</evidence>
<dbReference type="InterPro" id="IPR028205">
    <property type="entry name" value="LCE"/>
</dbReference>
<dbReference type="AlphaFoldDB" id="A0A5N3WJG6"/>